<keyword evidence="3" id="KW-1133">Transmembrane helix</keyword>
<protein>
    <recommendedName>
        <fullName evidence="4">Peptidase S1 domain-containing protein</fullName>
    </recommendedName>
</protein>
<dbReference type="GeneID" id="105270133"/>
<dbReference type="GO" id="GO:0004252">
    <property type="term" value="F:serine-type endopeptidase activity"/>
    <property type="evidence" value="ECO:0007669"/>
    <property type="project" value="InterPro"/>
</dbReference>
<dbReference type="SUPFAM" id="SSF50494">
    <property type="entry name" value="Trypsin-like serine proteases"/>
    <property type="match status" value="1"/>
</dbReference>
<proteinExistence type="inferred from homology"/>
<evidence type="ECO:0000313" key="5">
    <source>
        <dbReference type="Proteomes" id="UP000694866"/>
    </source>
</evidence>
<dbReference type="PANTHER" id="PTHR24256">
    <property type="entry name" value="TRYPTASE-RELATED"/>
    <property type="match status" value="1"/>
</dbReference>
<evidence type="ECO:0000256" key="2">
    <source>
        <dbReference type="ARBA" id="ARBA00024195"/>
    </source>
</evidence>
<feature type="domain" description="Peptidase S1" evidence="4">
    <location>
        <begin position="36"/>
        <end position="278"/>
    </location>
</feature>
<dbReference type="RefSeq" id="XP_011309157.1">
    <property type="nucleotide sequence ID" value="XM_011310855.1"/>
</dbReference>
<dbReference type="Gene3D" id="2.40.10.10">
    <property type="entry name" value="Trypsin-like serine proteases"/>
    <property type="match status" value="1"/>
</dbReference>
<dbReference type="GO" id="GO:0006508">
    <property type="term" value="P:proteolysis"/>
    <property type="evidence" value="ECO:0007669"/>
    <property type="project" value="InterPro"/>
</dbReference>
<dbReference type="PROSITE" id="PS50240">
    <property type="entry name" value="TRYPSIN_DOM"/>
    <property type="match status" value="1"/>
</dbReference>
<comment type="similarity">
    <text evidence="2">Belongs to the peptidase S1 family. CLIP subfamily.</text>
</comment>
<evidence type="ECO:0000259" key="4">
    <source>
        <dbReference type="PROSITE" id="PS50240"/>
    </source>
</evidence>
<evidence type="ECO:0000256" key="1">
    <source>
        <dbReference type="ARBA" id="ARBA00023157"/>
    </source>
</evidence>
<feature type="transmembrane region" description="Helical" evidence="3">
    <location>
        <begin position="12"/>
        <end position="34"/>
    </location>
</feature>
<dbReference type="InterPro" id="IPR043504">
    <property type="entry name" value="Peptidase_S1_PA_chymotrypsin"/>
</dbReference>
<dbReference type="SMART" id="SM00020">
    <property type="entry name" value="Tryp_SPc"/>
    <property type="match status" value="1"/>
</dbReference>
<dbReference type="AlphaFoldDB" id="A0A9R1TH84"/>
<name>A0A9R1TH84_9HYME</name>
<organism evidence="5 6">
    <name type="scientific">Fopius arisanus</name>
    <dbReference type="NCBI Taxonomy" id="64838"/>
    <lineage>
        <taxon>Eukaryota</taxon>
        <taxon>Metazoa</taxon>
        <taxon>Ecdysozoa</taxon>
        <taxon>Arthropoda</taxon>
        <taxon>Hexapoda</taxon>
        <taxon>Insecta</taxon>
        <taxon>Pterygota</taxon>
        <taxon>Neoptera</taxon>
        <taxon>Endopterygota</taxon>
        <taxon>Hymenoptera</taxon>
        <taxon>Apocrita</taxon>
        <taxon>Ichneumonoidea</taxon>
        <taxon>Braconidae</taxon>
        <taxon>Opiinae</taxon>
        <taxon>Fopius</taxon>
    </lineage>
</organism>
<reference evidence="6" key="1">
    <citation type="submission" date="2025-08" db="UniProtKB">
        <authorList>
            <consortium name="RefSeq"/>
        </authorList>
    </citation>
    <scope>IDENTIFICATION</scope>
    <source>
        <strain evidence="6">USDA-PBARC FA_bdor</strain>
        <tissue evidence="6">Whole organism</tissue>
    </source>
</reference>
<keyword evidence="3" id="KW-0472">Membrane</keyword>
<dbReference type="Proteomes" id="UP000694866">
    <property type="component" value="Unplaced"/>
</dbReference>
<dbReference type="OrthoDB" id="10059102at2759"/>
<dbReference type="InterPro" id="IPR001254">
    <property type="entry name" value="Trypsin_dom"/>
</dbReference>
<dbReference type="InterPro" id="IPR051487">
    <property type="entry name" value="Ser/Thr_Proteases_Immune/Dev"/>
</dbReference>
<dbReference type="Pfam" id="PF00089">
    <property type="entry name" value="Trypsin"/>
    <property type="match status" value="1"/>
</dbReference>
<accession>A0A9R1TH84</accession>
<dbReference type="InterPro" id="IPR009003">
    <property type="entry name" value="Peptidase_S1_PA"/>
</dbReference>
<dbReference type="KEGG" id="fas:105270133"/>
<gene>
    <name evidence="6" type="primary">LOC105270133</name>
</gene>
<sequence>MDTPKWFASVSLLNYILSFAMKTNSLCFMILLLLRISHHARSERIDTSNLPFLVSIWLNNKLHCGGIIYDSNHVITTATCVQRIPADRLIVLAKDMRFPYFYKPQYSVESYVTHPSYSQIGRQDQNGSYTRDDIAVITLVKPSLLSHRLHPASFKESQEGLNCLFNGHRSYKYVGWIRPPYFTPQPLVLHGSNVTLHRHGKKTDAHYTAVLPDIYSCGRWRLTPCLENRGTPILAQTDSSDSEVSAILTDLNFIPNDEILGTFLEVGKYMTWIQETIQINLFQSSLIH</sequence>
<keyword evidence="5" id="KW-1185">Reference proteome</keyword>
<evidence type="ECO:0000256" key="3">
    <source>
        <dbReference type="SAM" id="Phobius"/>
    </source>
</evidence>
<keyword evidence="3" id="KW-0812">Transmembrane</keyword>
<keyword evidence="1" id="KW-1015">Disulfide bond</keyword>
<evidence type="ECO:0000313" key="6">
    <source>
        <dbReference type="RefSeq" id="XP_011309157.1"/>
    </source>
</evidence>